<reference evidence="2 3" key="1">
    <citation type="journal article" date="2013" name="ISME J.">
        <title>By their genes ye shall know them: genomic signatures of predatory bacteria.</title>
        <authorList>
            <person name="Pasternak Z."/>
            <person name="Pietrokovski S."/>
            <person name="Rotem O."/>
            <person name="Gophna U."/>
            <person name="Lurie-Weinberger M.N."/>
            <person name="Jurkevitch E."/>
        </authorList>
    </citation>
    <scope>NUCLEOTIDE SEQUENCE [LARGE SCALE GENOMIC DNA]</scope>
    <source>
        <strain evidence="2 3">JSS</strain>
    </source>
</reference>
<dbReference type="RefSeq" id="WP_015469103.1">
    <property type="nucleotide sequence ID" value="NC_020813.1"/>
</dbReference>
<accession>M4V607</accession>
<dbReference type="PATRIC" id="fig|1184267.3.peg.396"/>
<keyword evidence="3" id="KW-1185">Reference proteome</keyword>
<dbReference type="KEGG" id="bex:A11Q_393"/>
<evidence type="ECO:0000313" key="2">
    <source>
        <dbReference type="EMBL" id="AGH94613.1"/>
    </source>
</evidence>
<sequence length="327" mass="36988">MRFGILSFILLLSLSTQAAIYNYDYWWPLELTRYFQQVNRKTQMSPPASTGVAEKCGGIYTQAIAKGEMDVRYALGYFDDTQGKEVHFDGRNYGLSPSLDIAVFHVIRGFMKRPCVNQGQQICEFAESGNPEQGLVVLSKTIFLDQRPVNVKMTLTHASASESFTANKGTLVTRQSQLTRQSEQNFFGALGRADIVFYNGHSRNGGGPDFNPPILNRQNKTNYTGHYEVRRDGIKRFLDLMGQSRNPDQVVGFFSCYSRRHFHRDIMRVNPNQKVILSADEIDYLDSLLASMGYLEGFMQGRCGQDLADFAKQGAKIQNGFQGYNLR</sequence>
<dbReference type="HOGENOM" id="CLU_817997_0_0_7"/>
<protein>
    <submittedName>
        <fullName evidence="2">Uncharacterized protein</fullName>
    </submittedName>
</protein>
<dbReference type="OrthoDB" id="186633at2"/>
<evidence type="ECO:0000256" key="1">
    <source>
        <dbReference type="SAM" id="SignalP"/>
    </source>
</evidence>
<evidence type="ECO:0000313" key="3">
    <source>
        <dbReference type="Proteomes" id="UP000012040"/>
    </source>
</evidence>
<name>M4V607_9BACT</name>
<dbReference type="eggNOG" id="ENOG502ZJS1">
    <property type="taxonomic scope" value="Bacteria"/>
</dbReference>
<feature type="chain" id="PRO_5004059968" evidence="1">
    <location>
        <begin position="19"/>
        <end position="327"/>
    </location>
</feature>
<feature type="signal peptide" evidence="1">
    <location>
        <begin position="1"/>
        <end position="18"/>
    </location>
</feature>
<dbReference type="Proteomes" id="UP000012040">
    <property type="component" value="Chromosome"/>
</dbReference>
<organism evidence="2 3">
    <name type="scientific">Pseudobdellovibrio exovorus JSS</name>
    <dbReference type="NCBI Taxonomy" id="1184267"/>
    <lineage>
        <taxon>Bacteria</taxon>
        <taxon>Pseudomonadati</taxon>
        <taxon>Bdellovibrionota</taxon>
        <taxon>Bdellovibrionia</taxon>
        <taxon>Bdellovibrionales</taxon>
        <taxon>Pseudobdellovibrionaceae</taxon>
        <taxon>Pseudobdellovibrio</taxon>
    </lineage>
</organism>
<keyword evidence="1" id="KW-0732">Signal</keyword>
<dbReference type="EMBL" id="CP003537">
    <property type="protein sequence ID" value="AGH94613.1"/>
    <property type="molecule type" value="Genomic_DNA"/>
</dbReference>
<dbReference type="AlphaFoldDB" id="M4V607"/>
<proteinExistence type="predicted"/>
<gene>
    <name evidence="2" type="ORF">A11Q_393</name>
</gene>
<dbReference type="STRING" id="1184267.A11Q_393"/>